<gene>
    <name evidence="10" type="ORF">O9H85_04255</name>
</gene>
<dbReference type="InterPro" id="IPR012675">
    <property type="entry name" value="Beta-grasp_dom_sf"/>
</dbReference>
<comment type="caution">
    <text evidence="10">The sequence shown here is derived from an EMBL/GenBank/DDBJ whole genome shotgun (WGS) entry which is preliminary data.</text>
</comment>
<dbReference type="Pfam" id="PF00111">
    <property type="entry name" value="Fer2"/>
    <property type="match status" value="1"/>
</dbReference>
<sequence>MASYKVTLPDQKQFEVKEGEIILDAALSQGVDIPYTCRNGTCRTCLYQVVEGDVIQEQPELCMITGQELESGRRLLCMSTLHSDASLEKVQRKRKTG</sequence>
<dbReference type="CDD" id="cd00207">
    <property type="entry name" value="fer2"/>
    <property type="match status" value="1"/>
</dbReference>
<dbReference type="PROSITE" id="PS51085">
    <property type="entry name" value="2FE2S_FER_2"/>
    <property type="match status" value="1"/>
</dbReference>
<evidence type="ECO:0000256" key="4">
    <source>
        <dbReference type="ARBA" id="ARBA00022723"/>
    </source>
</evidence>
<keyword evidence="2" id="KW-0813">Transport</keyword>
<evidence type="ECO:0000256" key="6">
    <source>
        <dbReference type="ARBA" id="ARBA00023004"/>
    </source>
</evidence>
<name>A0ABT4Q4B9_9BACL</name>
<keyword evidence="6" id="KW-0408">Iron</keyword>
<dbReference type="RefSeq" id="WP_269880051.1">
    <property type="nucleotide sequence ID" value="NZ_JAQAGZ010000002.1"/>
</dbReference>
<comment type="similarity">
    <text evidence="1">Belongs to the 2Fe2S plant-type ferredoxin family.</text>
</comment>
<dbReference type="Gene3D" id="3.10.20.30">
    <property type="match status" value="1"/>
</dbReference>
<evidence type="ECO:0000259" key="9">
    <source>
        <dbReference type="PROSITE" id="PS51085"/>
    </source>
</evidence>
<keyword evidence="11" id="KW-1185">Reference proteome</keyword>
<feature type="domain" description="2Fe-2S ferredoxin-type" evidence="9">
    <location>
        <begin position="4"/>
        <end position="93"/>
    </location>
</feature>
<protein>
    <submittedName>
        <fullName evidence="10">2Fe-2S iron-sulfur cluster-binding protein</fullName>
    </submittedName>
</protein>
<dbReference type="PANTHER" id="PTHR43112:SF3">
    <property type="entry name" value="FERREDOXIN-2, CHLOROPLASTIC"/>
    <property type="match status" value="1"/>
</dbReference>
<dbReference type="PANTHER" id="PTHR43112">
    <property type="entry name" value="FERREDOXIN"/>
    <property type="match status" value="1"/>
</dbReference>
<dbReference type="InterPro" id="IPR001041">
    <property type="entry name" value="2Fe-2S_ferredoxin-type"/>
</dbReference>
<accession>A0ABT4Q4B9</accession>
<dbReference type="InterPro" id="IPR036010">
    <property type="entry name" value="2Fe-2S_ferredoxin-like_sf"/>
</dbReference>
<reference evidence="10 11" key="1">
    <citation type="submission" date="2022-12" db="EMBL/GenBank/DDBJ databases">
        <title>Draft genome sequence of Paenibacillus sp. dW9.</title>
        <authorList>
            <person name="Choi E.-W."/>
            <person name="Kim D.-U."/>
        </authorList>
    </citation>
    <scope>NUCLEOTIDE SEQUENCE [LARGE SCALE GENOMIC DNA]</scope>
    <source>
        <strain evidence="11">dW9</strain>
    </source>
</reference>
<evidence type="ECO:0000256" key="7">
    <source>
        <dbReference type="ARBA" id="ARBA00023014"/>
    </source>
</evidence>
<organism evidence="10 11">
    <name type="scientific">Paenibacillus gyeongsangnamensis</name>
    <dbReference type="NCBI Taxonomy" id="3388067"/>
    <lineage>
        <taxon>Bacteria</taxon>
        <taxon>Bacillati</taxon>
        <taxon>Bacillota</taxon>
        <taxon>Bacilli</taxon>
        <taxon>Bacillales</taxon>
        <taxon>Paenibacillaceae</taxon>
        <taxon>Paenibacillus</taxon>
    </lineage>
</organism>
<keyword evidence="5" id="KW-0249">Electron transport</keyword>
<dbReference type="SUPFAM" id="SSF54292">
    <property type="entry name" value="2Fe-2S ferredoxin-like"/>
    <property type="match status" value="1"/>
</dbReference>
<proteinExistence type="inferred from homology"/>
<evidence type="ECO:0000256" key="1">
    <source>
        <dbReference type="ARBA" id="ARBA00007874"/>
    </source>
</evidence>
<evidence type="ECO:0000313" key="11">
    <source>
        <dbReference type="Proteomes" id="UP001527882"/>
    </source>
</evidence>
<dbReference type="EMBL" id="JAQAGZ010000002">
    <property type="protein sequence ID" value="MCZ8511656.1"/>
    <property type="molecule type" value="Genomic_DNA"/>
</dbReference>
<keyword evidence="3" id="KW-0001">2Fe-2S</keyword>
<keyword evidence="7" id="KW-0411">Iron-sulfur</keyword>
<evidence type="ECO:0000256" key="2">
    <source>
        <dbReference type="ARBA" id="ARBA00022448"/>
    </source>
</evidence>
<comment type="cofactor">
    <cofactor evidence="8">
        <name>[2Fe-2S] cluster</name>
        <dbReference type="ChEBI" id="CHEBI:190135"/>
    </cofactor>
</comment>
<dbReference type="Proteomes" id="UP001527882">
    <property type="component" value="Unassembled WGS sequence"/>
</dbReference>
<evidence type="ECO:0000256" key="3">
    <source>
        <dbReference type="ARBA" id="ARBA00022714"/>
    </source>
</evidence>
<evidence type="ECO:0000256" key="8">
    <source>
        <dbReference type="ARBA" id="ARBA00034078"/>
    </source>
</evidence>
<keyword evidence="4" id="KW-0479">Metal-binding</keyword>
<evidence type="ECO:0000256" key="5">
    <source>
        <dbReference type="ARBA" id="ARBA00022982"/>
    </source>
</evidence>
<evidence type="ECO:0000313" key="10">
    <source>
        <dbReference type="EMBL" id="MCZ8511656.1"/>
    </source>
</evidence>